<dbReference type="PRINTS" id="PR00837">
    <property type="entry name" value="V5TPXLIKE"/>
</dbReference>
<dbReference type="VEuPathDB" id="VectorBase:CSON000334"/>
<dbReference type="InterPro" id="IPR014044">
    <property type="entry name" value="CAP_dom"/>
</dbReference>
<dbReference type="OMA" id="VINHNHE"/>
<accession>A0A336KA56</accession>
<dbReference type="AlphaFoldDB" id="A0A336KA56"/>
<dbReference type="SMART" id="SM00198">
    <property type="entry name" value="SCP"/>
    <property type="match status" value="2"/>
</dbReference>
<evidence type="ECO:0000256" key="2">
    <source>
        <dbReference type="ARBA" id="ARBA00022525"/>
    </source>
</evidence>
<comment type="subcellular location">
    <subcellularLocation>
        <location evidence="1">Secreted</location>
    </subcellularLocation>
</comment>
<evidence type="ECO:0000313" key="5">
    <source>
        <dbReference type="EMBL" id="SSX20033.1"/>
    </source>
</evidence>
<dbReference type="EMBL" id="UFQS01000105">
    <property type="protein sequence ID" value="SSW99653.1"/>
    <property type="molecule type" value="Genomic_DNA"/>
</dbReference>
<dbReference type="SUPFAM" id="SSF55797">
    <property type="entry name" value="PR-1-like"/>
    <property type="match status" value="2"/>
</dbReference>
<dbReference type="InterPro" id="IPR001283">
    <property type="entry name" value="CRISP-related"/>
</dbReference>
<evidence type="ECO:0000259" key="3">
    <source>
        <dbReference type="SMART" id="SM00198"/>
    </source>
</evidence>
<dbReference type="CDD" id="cd05382">
    <property type="entry name" value="CAP_GAPR1-like"/>
    <property type="match status" value="2"/>
</dbReference>
<feature type="domain" description="SCP" evidence="3">
    <location>
        <begin position="383"/>
        <end position="519"/>
    </location>
</feature>
<evidence type="ECO:0000256" key="1">
    <source>
        <dbReference type="ARBA" id="ARBA00004613"/>
    </source>
</evidence>
<name>A0A336KA56_CULSO</name>
<reference evidence="5" key="2">
    <citation type="submission" date="2018-07" db="EMBL/GenBank/DDBJ databases">
        <authorList>
            <person name="Quirk P.G."/>
            <person name="Krulwich T.A."/>
        </authorList>
    </citation>
    <scope>NUCLEOTIDE SEQUENCE</scope>
</reference>
<dbReference type="PROSITE" id="PS01010">
    <property type="entry name" value="CRISP_2"/>
    <property type="match status" value="1"/>
</dbReference>
<dbReference type="Gene3D" id="3.40.33.10">
    <property type="entry name" value="CAP"/>
    <property type="match status" value="2"/>
</dbReference>
<dbReference type="InterPro" id="IPR034113">
    <property type="entry name" value="SCP_GAPR1-like"/>
</dbReference>
<protein>
    <submittedName>
        <fullName evidence="4">CSON000334 protein</fullName>
    </submittedName>
</protein>
<gene>
    <name evidence="4" type="primary">CSON000334</name>
</gene>
<dbReference type="InterPro" id="IPR035940">
    <property type="entry name" value="CAP_sf"/>
</dbReference>
<keyword evidence="2" id="KW-0964">Secreted</keyword>
<dbReference type="PANTHER" id="PTHR10334">
    <property type="entry name" value="CYSTEINE-RICH SECRETORY PROTEIN-RELATED"/>
    <property type="match status" value="1"/>
</dbReference>
<proteinExistence type="predicted"/>
<feature type="domain" description="SCP" evidence="3">
    <location>
        <begin position="213"/>
        <end position="350"/>
    </location>
</feature>
<evidence type="ECO:0000313" key="4">
    <source>
        <dbReference type="EMBL" id="SSW99653.1"/>
    </source>
</evidence>
<dbReference type="InterPro" id="IPR018244">
    <property type="entry name" value="Allrgn_V5/Tpx1_CS"/>
</dbReference>
<reference evidence="4" key="1">
    <citation type="submission" date="2018-04" db="EMBL/GenBank/DDBJ databases">
        <authorList>
            <person name="Go L.Y."/>
            <person name="Mitchell J.A."/>
        </authorList>
    </citation>
    <scope>NUCLEOTIDE SEQUENCE</scope>
    <source>
        <tissue evidence="4">Whole organism</tissue>
    </source>
</reference>
<dbReference type="PROSITE" id="PS01009">
    <property type="entry name" value="CRISP_1"/>
    <property type="match status" value="1"/>
</dbReference>
<dbReference type="GO" id="GO:0005576">
    <property type="term" value="C:extracellular region"/>
    <property type="evidence" value="ECO:0007669"/>
    <property type="project" value="UniProtKB-SubCell"/>
</dbReference>
<sequence>MEVCCLKMASRCRSPGAMVRDITRLPNATTSHDCGSLSRVVMVRKTDQRLINHVGPKKDPQCELITLETIQTYRGHKPERTVVIKKSRDLSNSEMRSSLSPCRSVLNSTGSQNDTRSICNGVSTETVNDETFSDIDNNNDKSVINHNHENNNENSPALINKIRNGVRENSVSFATSTDSLIERLKVADRSSRKSKSQSPMVRRCTSAGSGFTDFEIDCLKAHNEYRSKHGVPSLKLNKRLCRYAEEWARVIAARGVLAHRSNSEYGENIFCVWSSSVLANGIVCGREPVDNWYTEVDKHVFGKEPSTLKTGHFSQVVWKDSRELGVGVASNRSGQTYVVCNYDPPGNFIGSFSENVPPVGGFPVPKIVIDKSYDSDSSEDFTDFARVMLRYHNDFRKRHGAHELRLNKILTKDAQHWAEVLARDDRFTYRQNSSYGENLYCLWSSDRNAKVSPKEVCKSWYDEVKEYNFDSEPRGILKAGQFTQLVWKGSKDLGIGMAKTKKGKVIVVATYYPRGNVIGQFMMNVGRGRY</sequence>
<organism evidence="4">
    <name type="scientific">Culicoides sonorensis</name>
    <name type="common">Biting midge</name>
    <dbReference type="NCBI Taxonomy" id="179676"/>
    <lineage>
        <taxon>Eukaryota</taxon>
        <taxon>Metazoa</taxon>
        <taxon>Ecdysozoa</taxon>
        <taxon>Arthropoda</taxon>
        <taxon>Hexapoda</taxon>
        <taxon>Insecta</taxon>
        <taxon>Pterygota</taxon>
        <taxon>Neoptera</taxon>
        <taxon>Endopterygota</taxon>
        <taxon>Diptera</taxon>
        <taxon>Nematocera</taxon>
        <taxon>Chironomoidea</taxon>
        <taxon>Ceratopogonidae</taxon>
        <taxon>Ceratopogoninae</taxon>
        <taxon>Culicoides</taxon>
        <taxon>Monoculicoides</taxon>
    </lineage>
</organism>
<dbReference type="EMBL" id="UFQT01000105">
    <property type="protein sequence ID" value="SSX20033.1"/>
    <property type="molecule type" value="Genomic_DNA"/>
</dbReference>
<dbReference type="FunFam" id="3.40.33.10:FF:000002">
    <property type="entry name" value="Golgi-associated plant pathogenesis-related protein 1"/>
    <property type="match status" value="2"/>
</dbReference>
<dbReference type="Pfam" id="PF00188">
    <property type="entry name" value="CAP"/>
    <property type="match status" value="2"/>
</dbReference>